<proteinExistence type="predicted"/>
<accession>A0ABT9FGD6</accession>
<sequence length="117" mass="13434">MNISITGLGLTSENLNHFTKNKLKKLIERYSSINKTQISINKDKEGFLIQAIISDETGTRPYKTVHKDAYEGVNELTKKIHSYMVKKKKVQKNKRRNALLPPDVSCSEYEELKSSTF</sequence>
<protein>
    <recommendedName>
        <fullName evidence="3">Ribosomal subunit interface protein</fullName>
    </recommendedName>
</protein>
<dbReference type="EMBL" id="JAUYVT010000014">
    <property type="protein sequence ID" value="MDP2565846.1"/>
    <property type="molecule type" value="Genomic_DNA"/>
</dbReference>
<evidence type="ECO:0008006" key="3">
    <source>
        <dbReference type="Google" id="ProtNLM"/>
    </source>
</evidence>
<dbReference type="Gene3D" id="3.30.160.100">
    <property type="entry name" value="Ribosome hibernation promotion factor-like"/>
    <property type="match status" value="1"/>
</dbReference>
<reference evidence="1" key="1">
    <citation type="submission" date="2023-07" db="EMBL/GenBank/DDBJ databases">
        <title>Genome content predicts the carbon catabolic preferences of heterotrophic bacteria.</title>
        <authorList>
            <person name="Gralka M."/>
        </authorList>
    </citation>
    <scope>NUCLEOTIDE SEQUENCE</scope>
    <source>
        <strain evidence="1">4G09</strain>
    </source>
</reference>
<dbReference type="Proteomes" id="UP001177212">
    <property type="component" value="Unassembled WGS sequence"/>
</dbReference>
<evidence type="ECO:0000313" key="1">
    <source>
        <dbReference type="EMBL" id="MDP2565846.1"/>
    </source>
</evidence>
<dbReference type="InterPro" id="IPR036567">
    <property type="entry name" value="RHF-like"/>
</dbReference>
<comment type="caution">
    <text evidence="1">The sequence shown here is derived from an EMBL/GenBank/DDBJ whole genome shotgun (WGS) entry which is preliminary data.</text>
</comment>
<dbReference type="RefSeq" id="WP_305472602.1">
    <property type="nucleotide sequence ID" value="NZ_JAUYVT010000014.1"/>
</dbReference>
<name>A0ABT9FGD6_9GAMM</name>
<keyword evidence="2" id="KW-1185">Reference proteome</keyword>
<dbReference type="SUPFAM" id="SSF69754">
    <property type="entry name" value="Ribosome binding protein Y (YfiA homologue)"/>
    <property type="match status" value="1"/>
</dbReference>
<organism evidence="1 2">
    <name type="scientific">Pseudoalteromonas marina</name>
    <dbReference type="NCBI Taxonomy" id="267375"/>
    <lineage>
        <taxon>Bacteria</taxon>
        <taxon>Pseudomonadati</taxon>
        <taxon>Pseudomonadota</taxon>
        <taxon>Gammaproteobacteria</taxon>
        <taxon>Alteromonadales</taxon>
        <taxon>Pseudoalteromonadaceae</taxon>
        <taxon>Pseudoalteromonas</taxon>
    </lineage>
</organism>
<gene>
    <name evidence="1" type="ORF">Q8W34_14460</name>
</gene>
<evidence type="ECO:0000313" key="2">
    <source>
        <dbReference type="Proteomes" id="UP001177212"/>
    </source>
</evidence>